<dbReference type="GO" id="GO:0004553">
    <property type="term" value="F:hydrolase activity, hydrolyzing O-glycosyl compounds"/>
    <property type="evidence" value="ECO:0007669"/>
    <property type="project" value="UniProtKB-ARBA"/>
</dbReference>
<evidence type="ECO:0000256" key="3">
    <source>
        <dbReference type="SAM" id="SignalP"/>
    </source>
</evidence>
<dbReference type="SUPFAM" id="SSF63829">
    <property type="entry name" value="Calcium-dependent phosphotriesterase"/>
    <property type="match status" value="1"/>
</dbReference>
<feature type="compositionally biased region" description="Acidic residues" evidence="2">
    <location>
        <begin position="1555"/>
        <end position="1566"/>
    </location>
</feature>
<evidence type="ECO:0000256" key="2">
    <source>
        <dbReference type="SAM" id="MobiDB-lite"/>
    </source>
</evidence>
<dbReference type="InterPro" id="IPR013783">
    <property type="entry name" value="Ig-like_fold"/>
</dbReference>
<protein>
    <submittedName>
        <fullName evidence="5">Putative secreted protein (Por secretion system target)</fullName>
    </submittedName>
</protein>
<organism evidence="5 6">
    <name type="scientific">Anseongella ginsenosidimutans</name>
    <dbReference type="NCBI Taxonomy" id="496056"/>
    <lineage>
        <taxon>Bacteria</taxon>
        <taxon>Pseudomonadati</taxon>
        <taxon>Bacteroidota</taxon>
        <taxon>Sphingobacteriia</taxon>
        <taxon>Sphingobacteriales</taxon>
        <taxon>Sphingobacteriaceae</taxon>
        <taxon>Anseongella</taxon>
    </lineage>
</organism>
<dbReference type="InterPro" id="IPR011042">
    <property type="entry name" value="6-blade_b-propeller_TolB-like"/>
</dbReference>
<dbReference type="PANTHER" id="PTHR19328">
    <property type="entry name" value="HEDGEHOG-INTERACTING PROTEIN"/>
    <property type="match status" value="1"/>
</dbReference>
<dbReference type="PANTHER" id="PTHR19328:SF75">
    <property type="entry name" value="ALDOSE SUGAR DEHYDROGENASE YLII"/>
    <property type="match status" value="1"/>
</dbReference>
<dbReference type="SUPFAM" id="SSF49899">
    <property type="entry name" value="Concanavalin A-like lectins/glucanases"/>
    <property type="match status" value="1"/>
</dbReference>
<dbReference type="Gene3D" id="2.60.120.430">
    <property type="entry name" value="Galactose-binding lectin"/>
    <property type="match status" value="2"/>
</dbReference>
<proteinExistence type="predicted"/>
<evidence type="ECO:0000313" key="5">
    <source>
        <dbReference type="EMBL" id="TCS88253.1"/>
    </source>
</evidence>
<dbReference type="Proteomes" id="UP000295807">
    <property type="component" value="Unassembled WGS sequence"/>
</dbReference>
<dbReference type="InterPro" id="IPR032812">
    <property type="entry name" value="SbsA_Ig"/>
</dbReference>
<keyword evidence="6" id="KW-1185">Reference proteome</keyword>
<dbReference type="SUPFAM" id="SSF49785">
    <property type="entry name" value="Galactose-binding domain-like"/>
    <property type="match status" value="2"/>
</dbReference>
<evidence type="ECO:0000313" key="6">
    <source>
        <dbReference type="Proteomes" id="UP000295807"/>
    </source>
</evidence>
<dbReference type="EMBL" id="SMAD01000003">
    <property type="protein sequence ID" value="TCS88253.1"/>
    <property type="molecule type" value="Genomic_DNA"/>
</dbReference>
<dbReference type="Gene3D" id="2.120.10.30">
    <property type="entry name" value="TolB, C-terminal domain"/>
    <property type="match status" value="1"/>
</dbReference>
<comment type="caution">
    <text evidence="5">The sequence shown here is derived from an EMBL/GenBank/DDBJ whole genome shotgun (WGS) entry which is preliminary data.</text>
</comment>
<accession>A0A4R3KTY5</accession>
<name>A0A4R3KTY5_9SPHI</name>
<evidence type="ECO:0000259" key="4">
    <source>
        <dbReference type="Pfam" id="PF13205"/>
    </source>
</evidence>
<dbReference type="GO" id="GO:0005975">
    <property type="term" value="P:carbohydrate metabolic process"/>
    <property type="evidence" value="ECO:0007669"/>
    <property type="project" value="UniProtKB-ARBA"/>
</dbReference>
<dbReference type="Gene3D" id="2.60.120.200">
    <property type="match status" value="1"/>
</dbReference>
<feature type="signal peptide" evidence="3">
    <location>
        <begin position="1"/>
        <end position="22"/>
    </location>
</feature>
<dbReference type="InterPro" id="IPR026444">
    <property type="entry name" value="Secre_tail"/>
</dbReference>
<dbReference type="NCBIfam" id="TIGR04183">
    <property type="entry name" value="Por_Secre_tail"/>
    <property type="match status" value="1"/>
</dbReference>
<sequence>MKLFVLCLIACTCFHYSGSARTTGTSALLQDSVPVELPFSLAFEGPVAGTLTDANGQGTGFTGVIPYSGTRLPADGSPSDNSLPAYEASRLTIGSGRLSLLTNKGIDYLTNNNQLNVLVVKVDSERKLQIDVTLVNPFYGTASQQAGIWFGLDDKTFLKLVARGNRVELRREINDASSGIAGTLNPDQRLTPFINGLQNQLLRLRLVIDPVASTAEGFYSIDGINYTNAGSVYTQPALSTAGMGLHASTAFAGIYATHRSGTTPVTFRFDDFEIRQLATQLPVWDVKVNFQDPQTIPPAGWLRDYGQPFGPRMGAYQGDSLSFGWKRRSDASPLDLSTGGTAGNGRNRGIPQDVLLATLMHMQGDDVQGNFNGTPVEGYWEIQVLNGVYDVTLSAGDADVGSSPEVHSLNVEGVNAIPAFTPAGAEGSITRFKSATVRVNVNDGFLTITADGGTNTKINSARIMRVSVPPEEERPYVISSTPSDGATDVSLNTVSIAANHLHVPVVPGYPGGVDNSTITSTSVFLTKSTASGEVPVTGVPQGTGGGDAISFTPADGLEPNTVYTFTITDEVKSYSGASFIPFEATFATEGTPPDTGNNLDAVFTQISLQQTQNKKYSSLAFGPDGKLYALRLDGVIERYTVNHADGSLSGQQVINTLVNEYGVRSAVGLAFDPQATAANPVVWISHSYAGLDLAPDFSGNISRLSGSNLQNEQLMVTHLPRSKKDHMTNSLAFGPDGALYISQGGNSSMGAYDPSWQRNESLLAAAVLRLDLQKLASATLPLDVQTTANQAVINGAPAGSMTMSDGTYNPYGTASPLTIYASGVRNAYDLLWHTNGQLYVPVNGSGGGGNTPASVPGTRRPDGSFYSGPAIPGTADVRVQNDWLLRINPEKEVGYFGHPNPLRGEYVANRGYVDNPLYPASVVPDINYRSPAFNFETNKSPNGVIEYKSETFNGALKGKLLVCRFSGGGDIMVLEPGSMVPDPSAAQGNDIVFDIIRATAGSGDHGLVGMSGFANPLDIVEDTVNGNLYVIEFNWNNTPGLTAGITLLKAGDVPETEQQARINFQEAGSAIPSGYTADSGLPFNESRGFGWIDPQTGQPKDHTASMRTRAGTDSLQLRSLAHMQATTGGQSPGSWEFAMDSGWYSVTISAGDPDYFNSTHQINVEGVPAVTGFVPNSGDKYRRATVIVRVEDGRLTLDASGGDNTKINYVLISPTEAPVLSDARITVQNMDLFPAADHLVFSRIQVPWRRTNDNGTFTPYNANHDKVKLRIANEGTEPLIISEFSLSQPARWRIMPNTVPVSLAPGAFTEITIEFIAEDVSSRVSVVHDVLQISSNDATMPLKTVMLHGLWQRAGEGIREPYAQQVINAFNFKTRTGYNSHDGSIDGETIVPNSDEIVSPFFERADATKPVSVIQLAAYHGCCASVESFRWYAKGSASFQTLFTHNPLDGQSVLPRLSGSSTVLARGTFNPASAFGIRVGTSYTDRERNAGDKIGIRIWKAIDSEGNPIPNAYIMGGDYLGTDFTNYDYQDNIYYIENVRPEGEAPELPPGIPEPEPEEPQVEEPGQDNQQATITAYPNPNSGSEVRVRAEHFGPSEEVTIEIRDVLGREVYSQSVTSGADGAVETTLQPGVALNTGIYIIRAGSRSGNDDSILIVL</sequence>
<gene>
    <name evidence="5" type="ORF">EDD80_103115</name>
</gene>
<reference evidence="5 6" key="1">
    <citation type="submission" date="2019-03" db="EMBL/GenBank/DDBJ databases">
        <title>Genomic Encyclopedia of Type Strains, Phase IV (KMG-IV): sequencing the most valuable type-strain genomes for metagenomic binning, comparative biology and taxonomic classification.</title>
        <authorList>
            <person name="Goeker M."/>
        </authorList>
    </citation>
    <scope>NUCLEOTIDE SEQUENCE [LARGE SCALE GENOMIC DNA]</scope>
    <source>
        <strain evidence="5 6">DSM 21100</strain>
    </source>
</reference>
<dbReference type="InterPro" id="IPR013320">
    <property type="entry name" value="ConA-like_dom_sf"/>
</dbReference>
<keyword evidence="1 3" id="KW-0732">Signal</keyword>
<dbReference type="Pfam" id="PF13205">
    <property type="entry name" value="Big_5"/>
    <property type="match status" value="1"/>
</dbReference>
<feature type="domain" description="SbsA Ig-like" evidence="4">
    <location>
        <begin position="472"/>
        <end position="587"/>
    </location>
</feature>
<evidence type="ECO:0000256" key="1">
    <source>
        <dbReference type="ARBA" id="ARBA00022729"/>
    </source>
</evidence>
<dbReference type="InterPro" id="IPR008979">
    <property type="entry name" value="Galactose-bd-like_sf"/>
</dbReference>
<dbReference type="Gene3D" id="2.60.40.10">
    <property type="entry name" value="Immunoglobulins"/>
    <property type="match status" value="1"/>
</dbReference>
<feature type="chain" id="PRO_5020717800" evidence="3">
    <location>
        <begin position="23"/>
        <end position="1657"/>
    </location>
</feature>
<dbReference type="OrthoDB" id="1491481at2"/>
<feature type="region of interest" description="Disordered" evidence="2">
    <location>
        <begin position="1542"/>
        <end position="1569"/>
    </location>
</feature>